<evidence type="ECO:0000313" key="2">
    <source>
        <dbReference type="Proteomes" id="UP000663651"/>
    </source>
</evidence>
<dbReference type="Gene3D" id="3.20.20.140">
    <property type="entry name" value="Metal-dependent hydrolases"/>
    <property type="match status" value="1"/>
</dbReference>
<keyword evidence="1" id="KW-0378">Hydrolase</keyword>
<dbReference type="SUPFAM" id="SSF89550">
    <property type="entry name" value="PHP domain-like"/>
    <property type="match status" value="1"/>
</dbReference>
<accession>A0ABX7Q8Z9</accession>
<dbReference type="Proteomes" id="UP000663651">
    <property type="component" value="Chromosome"/>
</dbReference>
<gene>
    <name evidence="1" type="ORF">JZM60_04010</name>
</gene>
<reference evidence="1 2" key="1">
    <citation type="submission" date="2021-03" db="EMBL/GenBank/DDBJ databases">
        <title>Geobacter metallireducens gen. nov. sp. nov., a microorganism capable of coupling the complete oxidation of organic compounds to the reduction of iron and other metals.</title>
        <authorList>
            <person name="Li Y."/>
        </authorList>
    </citation>
    <scope>NUCLEOTIDE SEQUENCE [LARGE SCALE GENOMIC DNA]</scope>
    <source>
        <strain evidence="1 2">Jerry-YX</strain>
    </source>
</reference>
<dbReference type="PANTHER" id="PTHR40084">
    <property type="entry name" value="PHOSPHOHYDROLASE, PHP FAMILY"/>
    <property type="match status" value="1"/>
</dbReference>
<sequence>MQKGCRLGGPLREYCADLHVHSAFSRATSRECNLAGLAGWAGVKGIDVVGTGDFTHPGWLSILREMLVAAEPGFFRLRGETIPSPLPGHPPVPASVRFVLSTEISCIYKRHGAVRKVHNLVYVPDMASAERLAARLAGIGNIESDGRPILRLDSRDLLEMVLEEAPGGFLVPAHIWTPWFSLFGSRSGFDTVEECFGDLAPYVFALETGLSSDPAMNRMVSALDRFALISNSDCHSPSRLGREANLFATGFDFFSLRDALKENRCETFRGTVEFFPEEGKYHLDGHRACSVRLVPEETRRLGGRCPGCGRPLTVGVLHRVLELADRHGPLHAPDAPGFFSLVPLPEVLGEILGAGPGTKGVMGLYSRLVALFGSEFGLLLRAAPEDIREISPLLAEAVARIRAGRVFRQGGYDGEYGTVRVFGEGEVARLSGAGDLLCEGRSRRDRRR</sequence>
<keyword evidence="2" id="KW-1185">Reference proteome</keyword>
<protein>
    <submittedName>
        <fullName evidence="1">DNA helicase UvrD</fullName>
    </submittedName>
</protein>
<keyword evidence="1" id="KW-0547">Nucleotide-binding</keyword>
<dbReference type="CDD" id="cd19067">
    <property type="entry name" value="PfuEndoQ-like"/>
    <property type="match status" value="1"/>
</dbReference>
<organism evidence="1 2">
    <name type="scientific">Geobacter benzoatilyticus</name>
    <dbReference type="NCBI Taxonomy" id="2815309"/>
    <lineage>
        <taxon>Bacteria</taxon>
        <taxon>Pseudomonadati</taxon>
        <taxon>Thermodesulfobacteriota</taxon>
        <taxon>Desulfuromonadia</taxon>
        <taxon>Geobacterales</taxon>
        <taxon>Geobacteraceae</taxon>
        <taxon>Geobacter</taxon>
    </lineage>
</organism>
<proteinExistence type="predicted"/>
<keyword evidence="1" id="KW-0347">Helicase</keyword>
<dbReference type="InterPro" id="IPR016195">
    <property type="entry name" value="Pol/histidinol_Pase-like"/>
</dbReference>
<dbReference type="PANTHER" id="PTHR40084:SF1">
    <property type="entry name" value="PHOSPHOTRANSFERASE"/>
    <property type="match status" value="1"/>
</dbReference>
<dbReference type="EMBL" id="CP071382">
    <property type="protein sequence ID" value="QSV47326.1"/>
    <property type="molecule type" value="Genomic_DNA"/>
</dbReference>
<evidence type="ECO:0000313" key="1">
    <source>
        <dbReference type="EMBL" id="QSV47326.1"/>
    </source>
</evidence>
<keyword evidence="1" id="KW-0067">ATP-binding</keyword>
<dbReference type="GO" id="GO:0004386">
    <property type="term" value="F:helicase activity"/>
    <property type="evidence" value="ECO:0007669"/>
    <property type="project" value="UniProtKB-KW"/>
</dbReference>
<name>A0ABX7Q8Z9_9BACT</name>